<name>A0A6G0VVW5_APHCR</name>
<comment type="caution">
    <text evidence="1">The sequence shown here is derived from an EMBL/GenBank/DDBJ whole genome shotgun (WGS) entry which is preliminary data.</text>
</comment>
<dbReference type="EMBL" id="VUJU01011308">
    <property type="protein sequence ID" value="KAF0711307.1"/>
    <property type="molecule type" value="Genomic_DNA"/>
</dbReference>
<gene>
    <name evidence="1" type="ORF">FWK35_00029584</name>
</gene>
<keyword evidence="2" id="KW-1185">Reference proteome</keyword>
<accession>A0A6G0VVW5</accession>
<dbReference type="Proteomes" id="UP000478052">
    <property type="component" value="Unassembled WGS sequence"/>
</dbReference>
<evidence type="ECO:0000313" key="2">
    <source>
        <dbReference type="Proteomes" id="UP000478052"/>
    </source>
</evidence>
<dbReference type="OrthoDB" id="8058917at2759"/>
<reference evidence="1 2" key="1">
    <citation type="submission" date="2019-08" db="EMBL/GenBank/DDBJ databases">
        <title>Whole genome of Aphis craccivora.</title>
        <authorList>
            <person name="Voronova N.V."/>
            <person name="Shulinski R.S."/>
            <person name="Bandarenka Y.V."/>
            <person name="Zhorov D.G."/>
            <person name="Warner D."/>
        </authorList>
    </citation>
    <scope>NUCLEOTIDE SEQUENCE [LARGE SCALE GENOMIC DNA]</scope>
    <source>
        <strain evidence="1">180601</strain>
        <tissue evidence="1">Whole Body</tissue>
    </source>
</reference>
<evidence type="ECO:0000313" key="1">
    <source>
        <dbReference type="EMBL" id="KAF0711307.1"/>
    </source>
</evidence>
<organism evidence="1 2">
    <name type="scientific">Aphis craccivora</name>
    <name type="common">Cowpea aphid</name>
    <dbReference type="NCBI Taxonomy" id="307492"/>
    <lineage>
        <taxon>Eukaryota</taxon>
        <taxon>Metazoa</taxon>
        <taxon>Ecdysozoa</taxon>
        <taxon>Arthropoda</taxon>
        <taxon>Hexapoda</taxon>
        <taxon>Insecta</taxon>
        <taxon>Pterygota</taxon>
        <taxon>Neoptera</taxon>
        <taxon>Paraneoptera</taxon>
        <taxon>Hemiptera</taxon>
        <taxon>Sternorrhyncha</taxon>
        <taxon>Aphidomorpha</taxon>
        <taxon>Aphidoidea</taxon>
        <taxon>Aphididae</taxon>
        <taxon>Aphidini</taxon>
        <taxon>Aphis</taxon>
        <taxon>Aphis</taxon>
    </lineage>
</organism>
<sequence>MPALGKDAGPVPRDLKRFGKLESSECWFCGDPIDDAAHTLFVCDAWHQKRRQVEIPLHTVLNAGNLVQTMLASKANWDMVSNMLQDIIKSKEAEERRRQAMQAD</sequence>
<proteinExistence type="predicted"/>
<protein>
    <submittedName>
        <fullName evidence="1">Retrovirus-related Pol polyprotein from type-1 retrotransposable element R1 2</fullName>
    </submittedName>
</protein>
<dbReference type="AlphaFoldDB" id="A0A6G0VVW5"/>